<proteinExistence type="predicted"/>
<dbReference type="Pfam" id="PF13439">
    <property type="entry name" value="Glyco_transf_4"/>
    <property type="match status" value="1"/>
</dbReference>
<dbReference type="InterPro" id="IPR001296">
    <property type="entry name" value="Glyco_trans_1"/>
</dbReference>
<dbReference type="EMBL" id="CABO01000046">
    <property type="protein sequence ID" value="CBI03003.1"/>
    <property type="molecule type" value="Genomic_DNA"/>
</dbReference>
<dbReference type="InterPro" id="IPR050194">
    <property type="entry name" value="Glycosyltransferase_grp1"/>
</dbReference>
<protein>
    <submittedName>
        <fullName evidence="4">Putative Dolichyl-phosphate beta-glucosyltransferase</fullName>
        <ecNumber evidence="4">2.4.1.117</ecNumber>
    </submittedName>
</protein>
<feature type="domain" description="Glycosyltransferase subfamily 4-like N-terminal" evidence="3">
    <location>
        <begin position="273"/>
        <end position="432"/>
    </location>
</feature>
<dbReference type="Gene3D" id="3.40.50.2000">
    <property type="entry name" value="Glycogen Phosphorylase B"/>
    <property type="match status" value="2"/>
</dbReference>
<comment type="caution">
    <text evidence="4">The sequence shown here is derived from an EMBL/GenBank/DDBJ whole genome shotgun (WGS) entry which is preliminary data.</text>
</comment>
<keyword evidence="4" id="KW-0808">Transferase</keyword>
<dbReference type="InterPro" id="IPR029044">
    <property type="entry name" value="Nucleotide-diphossugar_trans"/>
</dbReference>
<accession>E6Q728</accession>
<gene>
    <name evidence="4" type="ORF">CARN4_1345</name>
</gene>
<dbReference type="PANTHER" id="PTHR45947:SF3">
    <property type="entry name" value="SULFOQUINOVOSYL TRANSFERASE SQD2"/>
    <property type="match status" value="1"/>
</dbReference>
<dbReference type="InterPro" id="IPR028098">
    <property type="entry name" value="Glyco_trans_4-like_N"/>
</dbReference>
<dbReference type="AlphaFoldDB" id="E6Q728"/>
<dbReference type="GO" id="GO:0004581">
    <property type="term" value="F:dolichyl-phosphate beta-glucosyltransferase activity"/>
    <property type="evidence" value="ECO:0007669"/>
    <property type="project" value="UniProtKB-EC"/>
</dbReference>
<dbReference type="PANTHER" id="PTHR45947">
    <property type="entry name" value="SULFOQUINOVOSYL TRANSFERASE SQD2"/>
    <property type="match status" value="1"/>
</dbReference>
<feature type="domain" description="Glycosyl transferase family 1" evidence="1">
    <location>
        <begin position="443"/>
        <end position="593"/>
    </location>
</feature>
<keyword evidence="4" id="KW-0328">Glycosyltransferase</keyword>
<dbReference type="EC" id="2.4.1.117" evidence="4"/>
<reference evidence="4" key="1">
    <citation type="submission" date="2009-10" db="EMBL/GenBank/DDBJ databases">
        <title>Diversity of trophic interactions inside an arsenic-rich microbial ecosystem.</title>
        <authorList>
            <person name="Bertin P.N."/>
            <person name="Heinrich-Salmeron A."/>
            <person name="Pelletier E."/>
            <person name="Goulhen-Chollet F."/>
            <person name="Arsene-Ploetze F."/>
            <person name="Gallien S."/>
            <person name="Calteau A."/>
            <person name="Vallenet D."/>
            <person name="Casiot C."/>
            <person name="Chane-Woon-Ming B."/>
            <person name="Giloteaux L."/>
            <person name="Barakat M."/>
            <person name="Bonnefoy V."/>
            <person name="Bruneel O."/>
            <person name="Chandler M."/>
            <person name="Cleiss J."/>
            <person name="Duran R."/>
            <person name="Elbaz-Poulichet F."/>
            <person name="Fonknechten N."/>
            <person name="Lauga B."/>
            <person name="Mornico D."/>
            <person name="Ortet P."/>
            <person name="Schaeffer C."/>
            <person name="Siguier P."/>
            <person name="Alexander Thil Smith A."/>
            <person name="Van Dorsselaer A."/>
            <person name="Weissenbach J."/>
            <person name="Medigue C."/>
            <person name="Le Paslier D."/>
        </authorList>
    </citation>
    <scope>NUCLEOTIDE SEQUENCE</scope>
</reference>
<organism evidence="4">
    <name type="scientific">mine drainage metagenome</name>
    <dbReference type="NCBI Taxonomy" id="410659"/>
    <lineage>
        <taxon>unclassified sequences</taxon>
        <taxon>metagenomes</taxon>
        <taxon>ecological metagenomes</taxon>
    </lineage>
</organism>
<evidence type="ECO:0000259" key="2">
    <source>
        <dbReference type="Pfam" id="PF00535"/>
    </source>
</evidence>
<dbReference type="Pfam" id="PF00535">
    <property type="entry name" value="Glycos_transf_2"/>
    <property type="match status" value="1"/>
</dbReference>
<feature type="domain" description="Glycosyltransferase 2-like" evidence="2">
    <location>
        <begin position="8"/>
        <end position="171"/>
    </location>
</feature>
<name>E6Q728_9ZZZZ</name>
<dbReference type="SUPFAM" id="SSF53448">
    <property type="entry name" value="Nucleotide-diphospho-sugar transferases"/>
    <property type="match status" value="1"/>
</dbReference>
<evidence type="ECO:0000259" key="1">
    <source>
        <dbReference type="Pfam" id="PF00534"/>
    </source>
</evidence>
<sequence>MILEPRYSIIIPAHNEEHRIRAMLGSYIEHFPDAEILVVLNGCTDETKRIVEEMQNEAENLSIVDIEEAVGKGGAVRVGLMLARAPVAGYVDADGATPPAELRRIFEELGEFDGVIASRWAKDSVVEVAQPWARRVTSRTFNLLVRLMFGLPFSDTQCGAKAFRTDVIRDVLPIVETSNFAFDVDFLLALKQKGARVREIPTVWKDIEGSRLSIGSSSAKMFAAMLRLRIRHSFFRIVVPAFDRLFPTKPIRAHENFRILFLNWRDPEHPQAGGAEKFLYEIGKRLVEMGHHVEWLTASFPGAAKFTTVGGMRVTRVGSAVSVYFKLPVEYLRSFRDRFDVIIDAENGIPFFSPLYSLKPKICVMHHVHKDVFRKHLPPVVSHFFTWLECWVLPRMYAGARFVAVSKDTKNEMLSSGFEHNSIGLVYNGIDPGLHPDAKTPFPSVLYLGRLKPYKRLDLLLEAFAKVAASVPDARLILAGTGDSLDGLRGLARRLAIDDRVQFTGFVDEQTKQRLLAEAWVFATPSEKEGWGISALEANACGTPVVAFNVSGLREAVVHGHNGLLVDESADLAEPLCAILTQPALRHELSMGAIERARAFSWDRSAELLLEEVKHAVTRSSLSIVRRGDRWELLSPSSGRHNTIGFGSDKIRSAEINVSARLERSRVDSPSAV</sequence>
<evidence type="ECO:0000313" key="4">
    <source>
        <dbReference type="EMBL" id="CBI03003.1"/>
    </source>
</evidence>
<dbReference type="Pfam" id="PF00534">
    <property type="entry name" value="Glycos_transf_1"/>
    <property type="match status" value="1"/>
</dbReference>
<evidence type="ECO:0000259" key="3">
    <source>
        <dbReference type="Pfam" id="PF13439"/>
    </source>
</evidence>
<dbReference type="SUPFAM" id="SSF53756">
    <property type="entry name" value="UDP-Glycosyltransferase/glycogen phosphorylase"/>
    <property type="match status" value="1"/>
</dbReference>
<dbReference type="CDD" id="cd03801">
    <property type="entry name" value="GT4_PimA-like"/>
    <property type="match status" value="1"/>
</dbReference>
<dbReference type="Gene3D" id="3.90.550.10">
    <property type="entry name" value="Spore Coat Polysaccharide Biosynthesis Protein SpsA, Chain A"/>
    <property type="match status" value="1"/>
</dbReference>
<dbReference type="InterPro" id="IPR001173">
    <property type="entry name" value="Glyco_trans_2-like"/>
</dbReference>